<evidence type="ECO:0000256" key="5">
    <source>
        <dbReference type="ARBA" id="ARBA00007417"/>
    </source>
</evidence>
<evidence type="ECO:0000256" key="6">
    <source>
        <dbReference type="ARBA" id="ARBA00022619"/>
    </source>
</evidence>
<feature type="binding site" evidence="17">
    <location>
        <position position="167"/>
    </location>
    <ligand>
        <name>substrate</name>
    </ligand>
</feature>
<keyword evidence="11 15" id="KW-0560">Oxidoreductase</keyword>
<dbReference type="PROSITE" id="PS51747">
    <property type="entry name" value="CYT_DCMP_DEAMINASES_2"/>
    <property type="match status" value="1"/>
</dbReference>
<dbReference type="InterPro" id="IPR011549">
    <property type="entry name" value="RibD_C"/>
</dbReference>
<evidence type="ECO:0000256" key="11">
    <source>
        <dbReference type="ARBA" id="ARBA00023002"/>
    </source>
</evidence>
<dbReference type="NCBIfam" id="TIGR00326">
    <property type="entry name" value="eubact_ribD"/>
    <property type="match status" value="1"/>
</dbReference>
<dbReference type="RefSeq" id="WP_043662180.1">
    <property type="nucleotide sequence ID" value="NZ_JSEG01000002.1"/>
</dbReference>
<evidence type="ECO:0000256" key="3">
    <source>
        <dbReference type="ARBA" id="ARBA00004910"/>
    </source>
</evidence>
<dbReference type="GO" id="GO:0008703">
    <property type="term" value="F:5-amino-6-(5-phosphoribosylamino)uracil reductase activity"/>
    <property type="evidence" value="ECO:0007669"/>
    <property type="project" value="UniProtKB-EC"/>
</dbReference>
<dbReference type="Gene3D" id="3.40.430.10">
    <property type="entry name" value="Dihydrofolate Reductase, subunit A"/>
    <property type="match status" value="1"/>
</dbReference>
<evidence type="ECO:0000256" key="17">
    <source>
        <dbReference type="PIRSR" id="PIRSR006769-2"/>
    </source>
</evidence>
<dbReference type="CDD" id="cd01284">
    <property type="entry name" value="Riboflavin_deaminase-reductase"/>
    <property type="match status" value="1"/>
</dbReference>
<feature type="binding site" evidence="17">
    <location>
        <position position="153"/>
    </location>
    <ligand>
        <name>NADP(+)</name>
        <dbReference type="ChEBI" id="CHEBI:58349"/>
    </ligand>
</feature>
<evidence type="ECO:0000256" key="8">
    <source>
        <dbReference type="ARBA" id="ARBA00022801"/>
    </source>
</evidence>
<evidence type="ECO:0000256" key="15">
    <source>
        <dbReference type="PIRNR" id="PIRNR006769"/>
    </source>
</evidence>
<comment type="function">
    <text evidence="1 15">Converts 2,5-diamino-6-(ribosylamino)-4(3h)-pyrimidinone 5'-phosphate into 5-amino-6-(ribosylamino)-2,4(1h,3h)-pyrimidinedione 5'-phosphate.</text>
</comment>
<keyword evidence="9 15" id="KW-0862">Zinc</keyword>
<sequence length="360" mass="40008">MDEFYMKRALELAVKGIGMVNPNPMVGAVIVKDNKVIGEGFHEKYGHAHAERNAVKNAVEDIEGATVYVTLEPCAHYGKTPPCVDLLIEKKVRKVVIGMLDPNPLVAGKSIKKLKENNIEVKVGVKEKECRKLNEVFIKYITTKKPFVIMKAGISIDGKIATSSGESKWITSERLRLHSHELRNRMSGIMVGINTVLSDDPSLTYRGEHKGKDPLRIIIDSTLKVPFESKVIKYNNNNTIVACVENTDLIKKEKLEKMGVKIIETKSKKGKVDLQEVVEKLGKEKIDSILLEGGGTLNFSALKEGIVDKVRFYIAPKIIGGENSKNSVSGQGFYNLDDCVNLKDMSYEQMGNEIVVEGYI</sequence>
<feature type="binding site" evidence="17">
    <location>
        <position position="292"/>
    </location>
    <ligand>
        <name>substrate</name>
    </ligand>
</feature>
<evidence type="ECO:0000256" key="2">
    <source>
        <dbReference type="ARBA" id="ARBA00004882"/>
    </source>
</evidence>
<dbReference type="InterPro" id="IPR016193">
    <property type="entry name" value="Cytidine_deaminase-like"/>
</dbReference>
<dbReference type="Pfam" id="PF00383">
    <property type="entry name" value="dCMP_cyt_deam_1"/>
    <property type="match status" value="1"/>
</dbReference>
<dbReference type="InterPro" id="IPR002125">
    <property type="entry name" value="CMP_dCMP_dom"/>
</dbReference>
<feature type="binding site" evidence="18">
    <location>
        <position position="83"/>
    </location>
    <ligand>
        <name>Zn(2+)</name>
        <dbReference type="ChEBI" id="CHEBI:29105"/>
        <note>catalytic</note>
    </ligand>
</feature>
<organism evidence="20 21">
    <name type="scientific">Clostridium butyricum</name>
    <dbReference type="NCBI Taxonomy" id="1492"/>
    <lineage>
        <taxon>Bacteria</taxon>
        <taxon>Bacillati</taxon>
        <taxon>Bacillota</taxon>
        <taxon>Clostridia</taxon>
        <taxon>Eubacteriales</taxon>
        <taxon>Clostridiaceae</taxon>
        <taxon>Clostridium</taxon>
    </lineage>
</organism>
<keyword evidence="7 15" id="KW-0479">Metal-binding</keyword>
<comment type="similarity">
    <text evidence="4 15">In the N-terminal section; belongs to the cytidine and deoxycytidylate deaminase family.</text>
</comment>
<dbReference type="EC" id="3.5.4.26" evidence="15"/>
<dbReference type="Proteomes" id="UP000238081">
    <property type="component" value="Unassembled WGS sequence"/>
</dbReference>
<keyword evidence="8 15" id="KW-0378">Hydrolase</keyword>
<protein>
    <recommendedName>
        <fullName evidence="15">Riboflavin biosynthesis protein RibD</fullName>
    </recommendedName>
    <domain>
        <recommendedName>
            <fullName evidence="15">Diaminohydroxyphosphoribosylaminopyrimidine deaminase</fullName>
            <shortName evidence="15">DRAP deaminase</shortName>
            <ecNumber evidence="15">3.5.4.26</ecNumber>
        </recommendedName>
        <alternativeName>
            <fullName evidence="15">Riboflavin-specific deaminase</fullName>
        </alternativeName>
    </domain>
    <domain>
        <recommendedName>
            <fullName evidence="15">5-amino-6-(5-phosphoribosylamino)uracil reductase</fullName>
            <ecNumber evidence="15">1.1.1.193</ecNumber>
        </recommendedName>
        <alternativeName>
            <fullName evidence="15">HTP reductase</fullName>
        </alternativeName>
    </domain>
</protein>
<proteinExistence type="inferred from homology"/>
<dbReference type="EMBL" id="LRDH01000118">
    <property type="protein sequence ID" value="PPV13627.1"/>
    <property type="molecule type" value="Genomic_DNA"/>
</dbReference>
<comment type="similarity">
    <text evidence="5 15">In the C-terminal section; belongs to the HTP reductase family.</text>
</comment>
<feature type="domain" description="CMP/dCMP-type deaminase" evidence="19">
    <location>
        <begin position="1"/>
        <end position="122"/>
    </location>
</feature>
<feature type="binding site" evidence="18">
    <location>
        <position position="74"/>
    </location>
    <ligand>
        <name>Zn(2+)</name>
        <dbReference type="ChEBI" id="CHEBI:29105"/>
        <note>catalytic</note>
    </ligand>
</feature>
<dbReference type="InterPro" id="IPR004794">
    <property type="entry name" value="Eubact_RibD"/>
</dbReference>
<evidence type="ECO:0000256" key="14">
    <source>
        <dbReference type="ARBA" id="ARBA00049886"/>
    </source>
</evidence>
<keyword evidence="12" id="KW-0511">Multifunctional enzyme</keyword>
<evidence type="ECO:0000256" key="10">
    <source>
        <dbReference type="ARBA" id="ARBA00022857"/>
    </source>
</evidence>
<evidence type="ECO:0000259" key="19">
    <source>
        <dbReference type="PROSITE" id="PS51747"/>
    </source>
</evidence>
<dbReference type="PANTHER" id="PTHR38011:SF7">
    <property type="entry name" value="2,5-DIAMINO-6-RIBOSYLAMINO-4(3H)-PYRIMIDINONE 5'-PHOSPHATE REDUCTASE"/>
    <property type="match status" value="1"/>
</dbReference>
<evidence type="ECO:0000256" key="4">
    <source>
        <dbReference type="ARBA" id="ARBA00005259"/>
    </source>
</evidence>
<feature type="binding site" evidence="17">
    <location>
        <position position="203"/>
    </location>
    <ligand>
        <name>substrate</name>
    </ligand>
</feature>
<evidence type="ECO:0000256" key="1">
    <source>
        <dbReference type="ARBA" id="ARBA00002151"/>
    </source>
</evidence>
<dbReference type="GO" id="GO:0009231">
    <property type="term" value="P:riboflavin biosynthetic process"/>
    <property type="evidence" value="ECO:0007669"/>
    <property type="project" value="UniProtKB-UniPathway"/>
</dbReference>
<keyword evidence="6 15" id="KW-0686">Riboflavin biosynthesis</keyword>
<comment type="caution">
    <text evidence="20">The sequence shown here is derived from an EMBL/GenBank/DDBJ whole genome shotgun (WGS) entry which is preliminary data.</text>
</comment>
<evidence type="ECO:0000313" key="21">
    <source>
        <dbReference type="Proteomes" id="UP000238081"/>
    </source>
</evidence>
<evidence type="ECO:0000256" key="16">
    <source>
        <dbReference type="PIRSR" id="PIRSR006769-1"/>
    </source>
</evidence>
<dbReference type="NCBIfam" id="TIGR00227">
    <property type="entry name" value="ribD_Cterm"/>
    <property type="match status" value="1"/>
</dbReference>
<feature type="active site" description="Proton donor" evidence="16">
    <location>
        <position position="51"/>
    </location>
</feature>
<feature type="binding site" evidence="17">
    <location>
        <position position="169"/>
    </location>
    <ligand>
        <name>NADP(+)</name>
        <dbReference type="ChEBI" id="CHEBI:58349"/>
    </ligand>
</feature>
<dbReference type="InterPro" id="IPR024072">
    <property type="entry name" value="DHFR-like_dom_sf"/>
</dbReference>
<evidence type="ECO:0000313" key="20">
    <source>
        <dbReference type="EMBL" id="PPV13627.1"/>
    </source>
</evidence>
<keyword evidence="10 15" id="KW-0521">NADP</keyword>
<feature type="binding site" evidence="17">
    <location>
        <begin position="294"/>
        <end position="300"/>
    </location>
    <ligand>
        <name>NADP(+)</name>
        <dbReference type="ChEBI" id="CHEBI:58349"/>
    </ligand>
</feature>
<dbReference type="PANTHER" id="PTHR38011">
    <property type="entry name" value="DIHYDROFOLATE REDUCTASE FAMILY PROTEIN (AFU_ORTHOLOGUE AFUA_8G06820)"/>
    <property type="match status" value="1"/>
</dbReference>
<feature type="binding site" evidence="17">
    <location>
        <position position="195"/>
    </location>
    <ligand>
        <name>NADP(+)</name>
        <dbReference type="ChEBI" id="CHEBI:58349"/>
    </ligand>
</feature>
<feature type="binding site" evidence="17">
    <location>
        <position position="183"/>
    </location>
    <ligand>
        <name>substrate</name>
    </ligand>
</feature>
<gene>
    <name evidence="20" type="ORF">AWN73_03580</name>
</gene>
<dbReference type="SUPFAM" id="SSF53597">
    <property type="entry name" value="Dihydrofolate reductase-like"/>
    <property type="match status" value="1"/>
</dbReference>
<comment type="catalytic activity">
    <reaction evidence="14 15">
        <text>2,5-diamino-6-hydroxy-4-(5-phosphoribosylamino)-pyrimidine + H2O + H(+) = 5-amino-6-(5-phospho-D-ribosylamino)uracil + NH4(+)</text>
        <dbReference type="Rhea" id="RHEA:21868"/>
        <dbReference type="ChEBI" id="CHEBI:15377"/>
        <dbReference type="ChEBI" id="CHEBI:15378"/>
        <dbReference type="ChEBI" id="CHEBI:28938"/>
        <dbReference type="ChEBI" id="CHEBI:58453"/>
        <dbReference type="ChEBI" id="CHEBI:58614"/>
        <dbReference type="EC" id="3.5.4.26"/>
    </reaction>
</comment>
<comment type="cofactor">
    <cofactor evidence="15 18">
        <name>Zn(2+)</name>
        <dbReference type="ChEBI" id="CHEBI:29105"/>
    </cofactor>
    <text evidence="15 18">Binds 1 zinc ion.</text>
</comment>
<dbReference type="AlphaFoldDB" id="A0A2S7F8Y0"/>
<comment type="pathway">
    <text evidence="2 15">Cofactor biosynthesis; riboflavin biosynthesis; 5-amino-6-(D-ribitylamino)uracil from GTP: step 2/4.</text>
</comment>
<dbReference type="Gene3D" id="3.40.140.10">
    <property type="entry name" value="Cytidine Deaminase, domain 2"/>
    <property type="match status" value="1"/>
</dbReference>
<evidence type="ECO:0000256" key="9">
    <source>
        <dbReference type="ARBA" id="ARBA00022833"/>
    </source>
</evidence>
<feature type="binding site" evidence="17">
    <location>
        <position position="206"/>
    </location>
    <ligand>
        <name>substrate</name>
    </ligand>
</feature>
<feature type="binding site" evidence="18">
    <location>
        <position position="49"/>
    </location>
    <ligand>
        <name>Zn(2+)</name>
        <dbReference type="ChEBI" id="CHEBI:29105"/>
        <note>catalytic</note>
    </ligand>
</feature>
<evidence type="ECO:0000256" key="7">
    <source>
        <dbReference type="ARBA" id="ARBA00022723"/>
    </source>
</evidence>
<dbReference type="InterPro" id="IPR002734">
    <property type="entry name" value="RibDG_C"/>
</dbReference>
<name>A0A2S7F8Y0_CLOBU</name>
<evidence type="ECO:0000256" key="13">
    <source>
        <dbReference type="ARBA" id="ARBA00049861"/>
    </source>
</evidence>
<comment type="pathway">
    <text evidence="3 15">Cofactor biosynthesis; riboflavin biosynthesis; 5-amino-6-(D-ribitylamino)uracil from GTP: step 3/4.</text>
</comment>
<feature type="binding site" evidence="17">
    <location>
        <position position="221"/>
    </location>
    <ligand>
        <name>NADP(+)</name>
        <dbReference type="ChEBI" id="CHEBI:58349"/>
    </ligand>
</feature>
<dbReference type="EC" id="1.1.1.193" evidence="15"/>
<evidence type="ECO:0000256" key="18">
    <source>
        <dbReference type="PIRSR" id="PIRSR006769-3"/>
    </source>
</evidence>
<dbReference type="PROSITE" id="PS00903">
    <property type="entry name" value="CYT_DCMP_DEAMINASES_1"/>
    <property type="match status" value="1"/>
</dbReference>
<dbReference type="GO" id="GO:0050661">
    <property type="term" value="F:NADP binding"/>
    <property type="evidence" value="ECO:0007669"/>
    <property type="project" value="InterPro"/>
</dbReference>
<dbReference type="InterPro" id="IPR016192">
    <property type="entry name" value="APOBEC/CMP_deaminase_Zn-bd"/>
</dbReference>
<comment type="catalytic activity">
    <reaction evidence="13 15">
        <text>5-amino-6-(5-phospho-D-ribitylamino)uracil + NADP(+) = 5-amino-6-(5-phospho-D-ribosylamino)uracil + NADPH + H(+)</text>
        <dbReference type="Rhea" id="RHEA:17845"/>
        <dbReference type="ChEBI" id="CHEBI:15378"/>
        <dbReference type="ChEBI" id="CHEBI:57783"/>
        <dbReference type="ChEBI" id="CHEBI:58349"/>
        <dbReference type="ChEBI" id="CHEBI:58421"/>
        <dbReference type="ChEBI" id="CHEBI:58453"/>
        <dbReference type="EC" id="1.1.1.193"/>
    </reaction>
</comment>
<accession>A0A2S7F8Y0</accession>
<dbReference type="InterPro" id="IPR050765">
    <property type="entry name" value="Riboflavin_Biosynth_HTPR"/>
</dbReference>
<dbReference type="Pfam" id="PF01872">
    <property type="entry name" value="RibD_C"/>
    <property type="match status" value="1"/>
</dbReference>
<dbReference type="PIRSF" id="PIRSF006769">
    <property type="entry name" value="RibD"/>
    <property type="match status" value="1"/>
</dbReference>
<dbReference type="GO" id="GO:0008835">
    <property type="term" value="F:diaminohydroxyphosphoribosylaminopyrimidine deaminase activity"/>
    <property type="evidence" value="ECO:0007669"/>
    <property type="project" value="UniProtKB-EC"/>
</dbReference>
<feature type="binding site" evidence="17">
    <location>
        <position position="199"/>
    </location>
    <ligand>
        <name>NADP(+)</name>
        <dbReference type="ChEBI" id="CHEBI:58349"/>
    </ligand>
</feature>
<dbReference type="SUPFAM" id="SSF53927">
    <property type="entry name" value="Cytidine deaminase-like"/>
    <property type="match status" value="1"/>
</dbReference>
<evidence type="ECO:0000256" key="12">
    <source>
        <dbReference type="ARBA" id="ARBA00023268"/>
    </source>
</evidence>
<reference evidence="20 21" key="1">
    <citation type="submission" date="2016-01" db="EMBL/GenBank/DDBJ databases">
        <title>Characterization of the Clostridium difficile lineages that are prevalent in Hong Kong and China.</title>
        <authorList>
            <person name="Kwok J.S.-L."/>
            <person name="Lam W.-Y."/>
            <person name="Ip M."/>
            <person name="Chan T.-F."/>
            <person name="Hawkey P.M."/>
            <person name="Tsui S.K.-W."/>
        </authorList>
    </citation>
    <scope>NUCLEOTIDE SEQUENCE [LARGE SCALE GENOMIC DNA]</scope>
    <source>
        <strain evidence="20 21">300064</strain>
    </source>
</reference>
<dbReference type="GO" id="GO:0008270">
    <property type="term" value="F:zinc ion binding"/>
    <property type="evidence" value="ECO:0007669"/>
    <property type="project" value="InterPro"/>
</dbReference>
<dbReference type="FunFam" id="3.40.140.10:FF:000025">
    <property type="entry name" value="Riboflavin biosynthesis protein RibD"/>
    <property type="match status" value="1"/>
</dbReference>
<dbReference type="UniPathway" id="UPA00275">
    <property type="reaction ID" value="UER00401"/>
</dbReference>